<proteinExistence type="predicted"/>
<dbReference type="Proteomes" id="UP001153331">
    <property type="component" value="Unassembled WGS sequence"/>
</dbReference>
<dbReference type="EMBL" id="JAPHNI010000060">
    <property type="protein sequence ID" value="KAJ8117250.1"/>
    <property type="molecule type" value="Genomic_DNA"/>
</dbReference>
<keyword evidence="2" id="KW-1185">Reference proteome</keyword>
<comment type="caution">
    <text evidence="1">The sequence shown here is derived from an EMBL/GenBank/DDBJ whole genome shotgun (WGS) entry which is preliminary data.</text>
</comment>
<sequence>MFKGSAPRAFRCPVPSAIPSDTEATNATIAYAAFLFPPIPSPPYQVTRRRVTSERMDFLRKIGSYLAPPPPKSEDGRDQWPSRAAFLLAAMGGCAGQGNLLRYPSVVYNNYGLQWFIPYLLAVFLIAIPALILEVSIGQAYRGGTVIAFNNMNRRLKGVGMGPVIVSFIVVQYFTVNLAWIMSYFRHSFTSPLPWENRIEEFYWNDVLSVGNITEGGLTDDGKDVATYVGYPNVSLIGETVGWSIFVWFLIWVSIFRGVGMTGRVVYFTMGLPIVTTIIFVGRSLSLPNASEGVKLLWTNFRGDQLASGTVWQTAVGQVFFSTGIGFGYFTSYASYNQKHANAVMDAILICSSNVLFENFAAFAIFGVVGFLELWPKPDERLGAFVVGFLTLPEAVLQMPGANFWAILLFFTLIVLGFSSAFVMLDVVVTLICDSGLVKASRPVVVTVLTVLSFLMCLPYCTEFGYYLLDGVDRWINNIALIFVVWTEVTSATTVYRWRDIVDQTGIVAFSLYNFGFFGGQFFGIVLAHGINNPWAGAIAGIGFYVVFTVTSSFIARTPSVAAPSFWRLNTTLSKFWFLAFYSGNQLRRDLNVIVGQGKNWKIPSFLPFLLRYISGPVLAMIFSFAYPEFHTLRYDPMYITGFILANLTMVVIILGFTIPRYYDAFIPYERRGEGSEPTVAMETKGEIAGAPINHLNKAEAGEAPPAYSSSREHVDMDVEHDKEISSSCRTPSVMGYASHSGGQRLLRHLSGSSLKQRANDPGFKQLVYAEISSNLIGQATTCAHCAEGPSETAERAICASGASNRDNFHTFCSHSVSFLYLDTRERLHPSLSATTTKETAIQQRVSLLYWETPNTMSPKNLSTRTCDQLQSTIATTFFIANLHCPSCVKAIRDSLSALEPAPEDIHVSIIAHSVVVRHSTLLSVGEIAGSLDAAGFEVHSIFQDNKAVYESSCPSDLDDNLRSWSSRLEHATSKWTTTEPFGDAEAMRKKTMHVGQCEQCRIDQGGVHLSLEHMSDYKAASGVTTYPKPSLDDTRSVQSTIAEQRPLCDDETVTPITLFKATLTLSGMTCSSCVSAITHALKQLPSVHSANVNLLTNSGVVVFDGKENLQEISSTIDGCGFEVSVQNLERILPTALTPGPLNTKSTNKWRATYAIGGMTCGSCVGHITDALKAHTWAEQVDINLLSNSAVIVLGDKEHLVETTRCIEEAGYTATLESVIATDTVVEEVLTRAVSVRINGMFCDHCPENIVRAIRENFAGKVHIREPPLSFISPTLNIEYLPELPSCTIRQIFHTITDTNASFEPSVYHPPTIEERAKAMHIAERRRMLRHLVVCVVVAIPTFILGIVFMSLVPARNRVRRYVMEPLVGNASRLSWALFILSLPVYFYSAKSFHVRAFKEVRAMWRPDSRTTIWHRFTRFGSMSMLMSLGTTIAFLASIAELALAATKKSNGSMENSYFDAVVFLTMFLLAGRFLEAFSKAKTGDAVASLGALRPNDAILVDSIAGDVRVLTDLLEVGDVVRIHHGTSPPFDGIILDGVSSFDESSLTGESRPVKKDVGEYIYSGTVNKGAPVKMKVTTISGTSMLDQIIDAVREGQTRRAPVERIADTITAHFAPFVVLIATVTWITWLILGSAGTIPRDWRDEEAGGWALWSLRFAIAVFVIACPCGIGLAAPTALFVGGGLAAKHGILVRGGGEAFQEASSLDCIVFDKTGTLTQGGNPAVTDHRFVDSRQDSLFTLSVVKALEQNSGHPIAQALVAYCNDEGPSTLDLISVEEVPGKGLKGTFNVDGGSVVAIIGNESLMADHNVAMASDTMTILDSWKARGESVALVALCSPSTQSIWQLVGLFAISDPLRPEAMGVVRALKKRGVDVWMLSGDNAMTANAVGAQVGIAATNIIAGVLPDQKAKQIEHLQQTLTKSRRSTLFRLSLLFPKERSKKRATIAMVGDGINDAPALSTADVSIAIGSGSDIALSSSSFILINSQLTTILTLLDLSRVVFRRVYFNFGWATVYNLVAMPIAAGVLYPVTTGGKTDSHGIHSGGQHVKLDPVWASLAMALSSISVVCSSLALRSRVPGVGFKVKKETEDEEAKDGVAQIV</sequence>
<organism evidence="1 2">
    <name type="scientific">Boeremia exigua</name>
    <dbReference type="NCBI Taxonomy" id="749465"/>
    <lineage>
        <taxon>Eukaryota</taxon>
        <taxon>Fungi</taxon>
        <taxon>Dikarya</taxon>
        <taxon>Ascomycota</taxon>
        <taxon>Pezizomycotina</taxon>
        <taxon>Dothideomycetes</taxon>
        <taxon>Pleosporomycetidae</taxon>
        <taxon>Pleosporales</taxon>
        <taxon>Pleosporineae</taxon>
        <taxon>Didymellaceae</taxon>
        <taxon>Boeremia</taxon>
    </lineage>
</organism>
<accession>A0ACC2IQ15</accession>
<evidence type="ECO:0000313" key="2">
    <source>
        <dbReference type="Proteomes" id="UP001153331"/>
    </source>
</evidence>
<evidence type="ECO:0000313" key="1">
    <source>
        <dbReference type="EMBL" id="KAJ8117250.1"/>
    </source>
</evidence>
<protein>
    <submittedName>
        <fullName evidence="1">Uncharacterized protein</fullName>
    </submittedName>
</protein>
<reference evidence="1" key="1">
    <citation type="submission" date="2022-11" db="EMBL/GenBank/DDBJ databases">
        <title>Genome Sequence of Boeremia exigua.</title>
        <authorList>
            <person name="Buettner E."/>
        </authorList>
    </citation>
    <scope>NUCLEOTIDE SEQUENCE</scope>
    <source>
        <strain evidence="1">CU02</strain>
    </source>
</reference>
<gene>
    <name evidence="1" type="ORF">OPT61_g1505</name>
</gene>
<name>A0ACC2IQ15_9PLEO</name>